<dbReference type="InterPro" id="IPR046820">
    <property type="entry name" value="MmeI_TRD"/>
</dbReference>
<reference evidence="11" key="1">
    <citation type="journal article" date="2022" name="J Glob Antimicrob Resist">
        <title>Comparative analysis of IMP-4- and OXA-58-containing plasmids of three carbapenemase-producing Acinetobacter ursingii strains in the Netherlands.</title>
        <authorList>
            <person name="Hendrickx A.P.A."/>
            <person name="Schade R.P."/>
            <person name="Landman F."/>
            <person name="Bosch T."/>
            <person name="Schouls L.M."/>
            <person name="van Dijk K."/>
        </authorList>
    </citation>
    <scope>NUCLEOTIDE SEQUENCE</scope>
    <source>
        <strain evidence="11">RIVM_C010761</strain>
    </source>
</reference>
<evidence type="ECO:0000259" key="10">
    <source>
        <dbReference type="Pfam" id="PF20473"/>
    </source>
</evidence>
<dbReference type="PANTHER" id="PTHR33841:SF1">
    <property type="entry name" value="DNA METHYLTRANSFERASE A"/>
    <property type="match status" value="1"/>
</dbReference>
<evidence type="ECO:0000259" key="9">
    <source>
        <dbReference type="Pfam" id="PF20467"/>
    </source>
</evidence>
<gene>
    <name evidence="11" type="ORF">LSO58_00390</name>
</gene>
<dbReference type="SUPFAM" id="SSF53335">
    <property type="entry name" value="S-adenosyl-L-methionine-dependent methyltransferases"/>
    <property type="match status" value="1"/>
</dbReference>
<keyword evidence="3" id="KW-0808">Transferase</keyword>
<dbReference type="InterPro" id="IPR046816">
    <property type="entry name" value="MmeI_Mtase"/>
</dbReference>
<evidence type="ECO:0000259" key="6">
    <source>
        <dbReference type="Pfam" id="PF20464"/>
    </source>
</evidence>
<organism evidence="11 12">
    <name type="scientific">Acinetobacter ursingii</name>
    <dbReference type="NCBI Taxonomy" id="108980"/>
    <lineage>
        <taxon>Bacteria</taxon>
        <taxon>Pseudomonadati</taxon>
        <taxon>Pseudomonadota</taxon>
        <taxon>Gammaproteobacteria</taxon>
        <taxon>Moraxellales</taxon>
        <taxon>Moraxellaceae</taxon>
        <taxon>Acinetobacter</taxon>
    </lineage>
</organism>
<feature type="domain" description="MmeI-like N-terminal" evidence="6">
    <location>
        <begin position="1"/>
        <end position="159"/>
    </location>
</feature>
<sequence length="921" mass="104068">MNAVEIEAAVSELAEKPFDAQEFAYDFLRAFGNKETTIKKLRVGQSNSSDIENGVLQRNYIHIAVCDQDSVSQTLNALRESKATEKAKAKFILATDGADLQAEDLISGETISSAFSNFAEHFGFFLPLAGISTIREIKDNPIDVRATGRLNKLYIELLKENPDWATEERRQDMNHFMARLIFCFFAEDTEIFQPSGIFTQTIEQMSERDSSNTHEVISTLFHAMNVDLSKRESTKLPVWAKRFPYVNGGLFSGSTEVPKFSKIARTYLLHAGELNWQKINPDIFGSMIQAVTNDDERGSLGMHYTSVPNILKVLNPLFLDDLNEQLEASKGSPLKLLNLRKRIARIRVFDPACGSGNFLVIAYKELRKIEAQINKLRNEEGRATDIPLTNFRGIEINSFPAEIARLALVIAEYQSNVQYCGQIEALQTVLPLSKENWIICGNALRLDWLSICPPTGNTVKVVADDLFETPLEQTEINFENEGGEIYICGNPPYKGTSEQTKEMKDDMKWLFNGRIDKFKSLDYVCGWFLKAYDYGLVTPTKSAFVTTNSICQGQHVPILWPHILKNGFKIFFAHSSFKWKNLASKNAGVTVVIAGITNSNINSCRLFSTSDDGLNIEKSCSYINPYLTPDLKIEMQTRTIPLSELQQMDYGSKAADGKFLNFDNETAKKLIGLNPNAAKFVYPYCSADDVISGKIRKCLWIEDNAVEEALSIPEIAKRINSVRDFRSKSSKEATAKLATRPHAFAEPRFIKNKSILVIPSVTSENRDYLPVEQLPKNFVITNAAFALYNAPLWYMALIASKLHLVWIAAVCGKLETRYRYSNTLGWNTFPVPKLTEKNKADLTRCAENILLAREAHFPATIADLYNPEKMPENLRQAHEENDEVLERIYIGRRFKNDTERLEKLFSMYTEMTSKQAGKKKA</sequence>
<evidence type="ECO:0000259" key="8">
    <source>
        <dbReference type="Pfam" id="PF20466"/>
    </source>
</evidence>
<evidence type="ECO:0000313" key="11">
    <source>
        <dbReference type="EMBL" id="UYF75427.1"/>
    </source>
</evidence>
<evidence type="ECO:0000259" key="7">
    <source>
        <dbReference type="Pfam" id="PF20465"/>
    </source>
</evidence>
<dbReference type="Pfam" id="PF20465">
    <property type="entry name" value="MmeI_hel"/>
    <property type="match status" value="1"/>
</dbReference>
<dbReference type="Pfam" id="PF20464">
    <property type="entry name" value="MmeI_N"/>
    <property type="match status" value="1"/>
</dbReference>
<dbReference type="InterPro" id="IPR046818">
    <property type="entry name" value="MmeI_C"/>
</dbReference>
<protein>
    <recommendedName>
        <fullName evidence="1">site-specific DNA-methyltransferase (adenine-specific)</fullName>
        <ecNumber evidence="1">2.1.1.72</ecNumber>
    </recommendedName>
</protein>
<dbReference type="REBASE" id="668281">
    <property type="entry name" value="Aur10761ORF390P"/>
</dbReference>
<evidence type="ECO:0000313" key="12">
    <source>
        <dbReference type="Proteomes" id="UP001164081"/>
    </source>
</evidence>
<feature type="domain" description="MmeI-like helicase spacer" evidence="7">
    <location>
        <begin position="171"/>
        <end position="251"/>
    </location>
</feature>
<name>A0AA46NSI2_9GAMM</name>
<evidence type="ECO:0000256" key="2">
    <source>
        <dbReference type="ARBA" id="ARBA00022603"/>
    </source>
</evidence>
<dbReference type="Pfam" id="PF20467">
    <property type="entry name" value="MmeI_C"/>
    <property type="match status" value="1"/>
</dbReference>
<feature type="coiled-coil region" evidence="5">
    <location>
        <begin position="359"/>
        <end position="386"/>
    </location>
</feature>
<dbReference type="RefSeq" id="WP_104794643.1">
    <property type="nucleotide sequence ID" value="NZ_CP089044.1"/>
</dbReference>
<dbReference type="Proteomes" id="UP001164081">
    <property type="component" value="Chromosome"/>
</dbReference>
<dbReference type="Pfam" id="PF20466">
    <property type="entry name" value="MmeI_TRD"/>
    <property type="match status" value="1"/>
</dbReference>
<evidence type="ECO:0000256" key="4">
    <source>
        <dbReference type="ARBA" id="ARBA00047942"/>
    </source>
</evidence>
<evidence type="ECO:0000256" key="5">
    <source>
        <dbReference type="SAM" id="Coils"/>
    </source>
</evidence>
<dbReference type="AlphaFoldDB" id="A0AA46NSI2"/>
<dbReference type="Pfam" id="PF20473">
    <property type="entry name" value="MmeI_Mtase"/>
    <property type="match status" value="1"/>
</dbReference>
<comment type="catalytic activity">
    <reaction evidence="4">
        <text>a 2'-deoxyadenosine in DNA + S-adenosyl-L-methionine = an N(6)-methyl-2'-deoxyadenosine in DNA + S-adenosyl-L-homocysteine + H(+)</text>
        <dbReference type="Rhea" id="RHEA:15197"/>
        <dbReference type="Rhea" id="RHEA-COMP:12418"/>
        <dbReference type="Rhea" id="RHEA-COMP:12419"/>
        <dbReference type="ChEBI" id="CHEBI:15378"/>
        <dbReference type="ChEBI" id="CHEBI:57856"/>
        <dbReference type="ChEBI" id="CHEBI:59789"/>
        <dbReference type="ChEBI" id="CHEBI:90615"/>
        <dbReference type="ChEBI" id="CHEBI:90616"/>
        <dbReference type="EC" id="2.1.1.72"/>
    </reaction>
</comment>
<keyword evidence="2" id="KW-0489">Methyltransferase</keyword>
<feature type="domain" description="MmeI-like C-terminal" evidence="9">
    <location>
        <begin position="836"/>
        <end position="914"/>
    </location>
</feature>
<dbReference type="EMBL" id="CP089044">
    <property type="protein sequence ID" value="UYF75427.1"/>
    <property type="molecule type" value="Genomic_DNA"/>
</dbReference>
<dbReference type="GO" id="GO:0009007">
    <property type="term" value="F:site-specific DNA-methyltransferase (adenine-specific) activity"/>
    <property type="evidence" value="ECO:0007669"/>
    <property type="project" value="UniProtKB-EC"/>
</dbReference>
<dbReference type="InterPro" id="IPR050953">
    <property type="entry name" value="N4_N6_ade-DNA_methylase"/>
</dbReference>
<dbReference type="GO" id="GO:0032259">
    <property type="term" value="P:methylation"/>
    <property type="evidence" value="ECO:0007669"/>
    <property type="project" value="UniProtKB-KW"/>
</dbReference>
<dbReference type="InterPro" id="IPR046819">
    <property type="entry name" value="MmeI_hel"/>
</dbReference>
<evidence type="ECO:0000256" key="1">
    <source>
        <dbReference type="ARBA" id="ARBA00011900"/>
    </source>
</evidence>
<dbReference type="Gene3D" id="3.40.50.150">
    <property type="entry name" value="Vaccinia Virus protein VP39"/>
    <property type="match status" value="1"/>
</dbReference>
<dbReference type="PANTHER" id="PTHR33841">
    <property type="entry name" value="DNA METHYLTRANSFERASE YEEA-RELATED"/>
    <property type="match status" value="1"/>
</dbReference>
<dbReference type="InterPro" id="IPR046817">
    <property type="entry name" value="MmeI_N"/>
</dbReference>
<keyword evidence="5" id="KW-0175">Coiled coil</keyword>
<accession>A0AA46NSI2</accession>
<evidence type="ECO:0000256" key="3">
    <source>
        <dbReference type="ARBA" id="ARBA00022679"/>
    </source>
</evidence>
<dbReference type="InterPro" id="IPR029063">
    <property type="entry name" value="SAM-dependent_MTases_sf"/>
</dbReference>
<dbReference type="EC" id="2.1.1.72" evidence="1"/>
<feature type="domain" description="MmeI-like target recognition" evidence="8">
    <location>
        <begin position="635"/>
        <end position="834"/>
    </location>
</feature>
<proteinExistence type="predicted"/>
<feature type="domain" description="MmeI-like DNA-methyltransferase" evidence="10">
    <location>
        <begin position="327"/>
        <end position="607"/>
    </location>
</feature>